<dbReference type="Pfam" id="PF06124">
    <property type="entry name" value="DUF960"/>
    <property type="match status" value="1"/>
</dbReference>
<proteinExistence type="predicted"/>
<accession>A0ABT8GLN4</accession>
<reference evidence="1" key="1">
    <citation type="submission" date="2023-07" db="EMBL/GenBank/DDBJ databases">
        <title>Ureibacillus sp. isolated from freshwater well.</title>
        <authorList>
            <person name="Kirdat K."/>
            <person name="Bhatt A."/>
            <person name="Teware R."/>
            <person name="Bhavsar Y."/>
            <person name="Yadav A."/>
        </authorList>
    </citation>
    <scope>NUCLEOTIDE SEQUENCE</scope>
    <source>
        <strain evidence="1">BA0131</strain>
    </source>
</reference>
<sequence length="100" mass="12217">MFGPSKPFYMTRAIAEGLPVEHQQFILRYLFEHNHQLTDYLQIYDIYIENEQQWLIQRQNEPQQETIIHVEITTDKPINRKVWVMDQVDHNIILFPEDYL</sequence>
<evidence type="ECO:0000313" key="1">
    <source>
        <dbReference type="EMBL" id="MDN4492149.1"/>
    </source>
</evidence>
<name>A0ABT8GLN4_9BACL</name>
<dbReference type="Gene3D" id="3.10.450.150">
    <property type="entry name" value="enterococcus faecalis protein"/>
    <property type="match status" value="1"/>
</dbReference>
<dbReference type="RefSeq" id="WP_301136254.1">
    <property type="nucleotide sequence ID" value="NZ_JAUHTQ010000001.1"/>
</dbReference>
<organism evidence="1 2">
    <name type="scientific">Ureibacillus aquaedulcis</name>
    <dbReference type="NCBI Taxonomy" id="3058421"/>
    <lineage>
        <taxon>Bacteria</taxon>
        <taxon>Bacillati</taxon>
        <taxon>Bacillota</taxon>
        <taxon>Bacilli</taxon>
        <taxon>Bacillales</taxon>
        <taxon>Caryophanaceae</taxon>
        <taxon>Ureibacillus</taxon>
    </lineage>
</organism>
<protein>
    <submittedName>
        <fullName evidence="1">DUF960 family protein</fullName>
    </submittedName>
</protein>
<keyword evidence="2" id="KW-1185">Reference proteome</keyword>
<dbReference type="EMBL" id="JAUHTQ010000001">
    <property type="protein sequence ID" value="MDN4492149.1"/>
    <property type="molecule type" value="Genomic_DNA"/>
</dbReference>
<dbReference type="Proteomes" id="UP001172743">
    <property type="component" value="Unassembled WGS sequence"/>
</dbReference>
<dbReference type="InterPro" id="IPR009303">
    <property type="entry name" value="DUF960"/>
</dbReference>
<evidence type="ECO:0000313" key="2">
    <source>
        <dbReference type="Proteomes" id="UP001172743"/>
    </source>
</evidence>
<comment type="caution">
    <text evidence="1">The sequence shown here is derived from an EMBL/GenBank/DDBJ whole genome shotgun (WGS) entry which is preliminary data.</text>
</comment>
<gene>
    <name evidence="1" type="ORF">QYB95_01235</name>
</gene>